<dbReference type="RefSeq" id="WP_136080926.1">
    <property type="nucleotide sequence ID" value="NZ_CAAHFG010000002.1"/>
</dbReference>
<accession>A0A6C2U7H4</accession>
<gene>
    <name evidence="2" type="ORF">PDESU_03939</name>
</gene>
<keyword evidence="1" id="KW-1133">Transmembrane helix</keyword>
<evidence type="ECO:0000313" key="3">
    <source>
        <dbReference type="Proteomes" id="UP000366872"/>
    </source>
</evidence>
<keyword evidence="3" id="KW-1185">Reference proteome</keyword>
<dbReference type="Proteomes" id="UP000366872">
    <property type="component" value="Unassembled WGS sequence"/>
</dbReference>
<sequence>MEVQKKKKRIVNSSAALISIGIHVLLIVLAGGMVALKFYKKRGAGFQVEDEKPKLERRKLQMPVKTEPFIEQMTKPKLQTTSRITANTPQMVNIPEQGEYVKMAPMPTFKGGYTNFVQMDRTLEFNSKYRDVSFGISSVDFFGTRGKAEKVCVVVDASKSMLYDDRGGIESYQMVHDDLREVIGNMRSATLFNVVLFDEDDVALFNQNMVAATPTAKTNVLEWVGGINTNLALVGLSEGQANYTAKRQYEIPMSTTDVTGWLKGFQAAIEQKPEIIFVLSAEWGNITAPELGMSYFLRRDKFEQYQKKRVQYFLEEEDFKEEWDGYVAEFDQLRKISFKMLQLENQAREEAEMQPKVVRDWDEILYDNNIELPIPPLAKDQQKVGIMPIETRYTLDEVLESFFVIVMDNYRNLGFPNINFVMLQGDGATVDSTVKASMMTSEAKFQNLTKMVGGRFRFLKGMPRIDNYLTQSIDDVLDAIAEDDAAMGEL</sequence>
<dbReference type="EMBL" id="CAAHFG010000002">
    <property type="protein sequence ID" value="VGO15356.1"/>
    <property type="molecule type" value="Genomic_DNA"/>
</dbReference>
<evidence type="ECO:0000256" key="1">
    <source>
        <dbReference type="SAM" id="Phobius"/>
    </source>
</evidence>
<name>A0A6C2U7H4_PONDE</name>
<evidence type="ECO:0000313" key="2">
    <source>
        <dbReference type="EMBL" id="VGO15356.1"/>
    </source>
</evidence>
<keyword evidence="1" id="KW-0472">Membrane</keyword>
<organism evidence="2 3">
    <name type="scientific">Pontiella desulfatans</name>
    <dbReference type="NCBI Taxonomy" id="2750659"/>
    <lineage>
        <taxon>Bacteria</taxon>
        <taxon>Pseudomonadati</taxon>
        <taxon>Kiritimatiellota</taxon>
        <taxon>Kiritimatiellia</taxon>
        <taxon>Kiritimatiellales</taxon>
        <taxon>Pontiellaceae</taxon>
        <taxon>Pontiella</taxon>
    </lineage>
</organism>
<protein>
    <submittedName>
        <fullName evidence="2">Uncharacterized protein</fullName>
    </submittedName>
</protein>
<feature type="transmembrane region" description="Helical" evidence="1">
    <location>
        <begin position="15"/>
        <end position="39"/>
    </location>
</feature>
<reference evidence="2 3" key="1">
    <citation type="submission" date="2019-04" db="EMBL/GenBank/DDBJ databases">
        <authorList>
            <person name="Van Vliet M D."/>
        </authorList>
    </citation>
    <scope>NUCLEOTIDE SEQUENCE [LARGE SCALE GENOMIC DNA]</scope>
    <source>
        <strain evidence="2 3">F1</strain>
    </source>
</reference>
<keyword evidence="1" id="KW-0812">Transmembrane</keyword>
<dbReference type="AlphaFoldDB" id="A0A6C2U7H4"/>
<proteinExistence type="predicted"/>